<organism evidence="5 6">
    <name type="scientific">Crystallibacter crystallopoietes</name>
    <dbReference type="NCBI Taxonomy" id="37928"/>
    <lineage>
        <taxon>Bacteria</taxon>
        <taxon>Bacillati</taxon>
        <taxon>Actinomycetota</taxon>
        <taxon>Actinomycetes</taxon>
        <taxon>Micrococcales</taxon>
        <taxon>Micrococcaceae</taxon>
        <taxon>Crystallibacter</taxon>
    </lineage>
</organism>
<dbReference type="InterPro" id="IPR001763">
    <property type="entry name" value="Rhodanese-like_dom"/>
</dbReference>
<dbReference type="Pfam" id="PF00581">
    <property type="entry name" value="Rhodanese"/>
    <property type="match status" value="2"/>
</dbReference>
<evidence type="ECO:0000313" key="6">
    <source>
        <dbReference type="Proteomes" id="UP000181917"/>
    </source>
</evidence>
<dbReference type="PROSITE" id="PS00683">
    <property type="entry name" value="RHODANESE_2"/>
    <property type="match status" value="1"/>
</dbReference>
<dbReference type="OrthoDB" id="9781034at2"/>
<evidence type="ECO:0000313" key="5">
    <source>
        <dbReference type="EMBL" id="SDR16661.1"/>
    </source>
</evidence>
<dbReference type="STRING" id="37928.SAMN04489742_4324"/>
<accession>A0A1H1GU40</accession>
<keyword evidence="6" id="KW-1185">Reference proteome</keyword>
<evidence type="ECO:0000256" key="2">
    <source>
        <dbReference type="ARBA" id="ARBA00047549"/>
    </source>
</evidence>
<dbReference type="PROSITE" id="PS00380">
    <property type="entry name" value="RHODANESE_1"/>
    <property type="match status" value="1"/>
</dbReference>
<reference evidence="5 6" key="1">
    <citation type="submission" date="2016-10" db="EMBL/GenBank/DDBJ databases">
        <authorList>
            <person name="de Groot N.N."/>
        </authorList>
    </citation>
    <scope>NUCLEOTIDE SEQUENCE [LARGE SCALE GENOMIC DNA]</scope>
    <source>
        <strain evidence="5 6">DSM 20117</strain>
    </source>
</reference>
<feature type="domain" description="Rhodanese" evidence="4">
    <location>
        <begin position="167"/>
        <end position="288"/>
    </location>
</feature>
<dbReference type="PROSITE" id="PS50206">
    <property type="entry name" value="RHODANESE_3"/>
    <property type="match status" value="2"/>
</dbReference>
<dbReference type="PANTHER" id="PTHR43855:SF1">
    <property type="entry name" value="THIOSULFATE SULFURTRANSFERASE"/>
    <property type="match status" value="1"/>
</dbReference>
<dbReference type="InterPro" id="IPR036873">
    <property type="entry name" value="Rhodanese-like_dom_sf"/>
</dbReference>
<dbReference type="InterPro" id="IPR001307">
    <property type="entry name" value="Thiosulphate_STrfase_CS"/>
</dbReference>
<dbReference type="Proteomes" id="UP000181917">
    <property type="component" value="Unassembled WGS sequence"/>
</dbReference>
<dbReference type="SMART" id="SM00450">
    <property type="entry name" value="RHOD"/>
    <property type="match status" value="2"/>
</dbReference>
<dbReference type="Gene3D" id="3.40.250.10">
    <property type="entry name" value="Rhodanese-like domain"/>
    <property type="match status" value="2"/>
</dbReference>
<keyword evidence="1" id="KW-0677">Repeat</keyword>
<protein>
    <recommendedName>
        <fullName evidence="3">Sulfurtransferase</fullName>
    </recommendedName>
</protein>
<name>A0A1H1GU40_9MICC</name>
<comment type="catalytic activity">
    <reaction evidence="2">
        <text>thiosulfate + hydrogen cyanide = thiocyanate + sulfite + 2 H(+)</text>
        <dbReference type="Rhea" id="RHEA:16881"/>
        <dbReference type="ChEBI" id="CHEBI:15378"/>
        <dbReference type="ChEBI" id="CHEBI:17359"/>
        <dbReference type="ChEBI" id="CHEBI:18022"/>
        <dbReference type="ChEBI" id="CHEBI:18407"/>
        <dbReference type="ChEBI" id="CHEBI:33542"/>
        <dbReference type="EC" id="2.8.1.1"/>
    </reaction>
</comment>
<dbReference type="EMBL" id="FNKH01000002">
    <property type="protein sequence ID" value="SDR16661.1"/>
    <property type="molecule type" value="Genomic_DNA"/>
</dbReference>
<keyword evidence="3 5" id="KW-0808">Transferase</keyword>
<dbReference type="CDD" id="cd01448">
    <property type="entry name" value="TST_Repeat_1"/>
    <property type="match status" value="1"/>
</dbReference>
<keyword evidence="5" id="KW-0670">Pyruvate</keyword>
<dbReference type="AlphaFoldDB" id="A0A1H1GU40"/>
<evidence type="ECO:0000256" key="3">
    <source>
        <dbReference type="RuleBase" id="RU000507"/>
    </source>
</evidence>
<dbReference type="SUPFAM" id="SSF52821">
    <property type="entry name" value="Rhodanese/Cell cycle control phosphatase"/>
    <property type="match status" value="2"/>
</dbReference>
<dbReference type="InterPro" id="IPR051126">
    <property type="entry name" value="Thiosulfate_sulfurtransferase"/>
</dbReference>
<evidence type="ECO:0000259" key="4">
    <source>
        <dbReference type="PROSITE" id="PS50206"/>
    </source>
</evidence>
<dbReference type="GO" id="GO:0004792">
    <property type="term" value="F:thiosulfate-cyanide sulfurtransferase activity"/>
    <property type="evidence" value="ECO:0007669"/>
    <property type="project" value="UniProtKB-EC"/>
</dbReference>
<dbReference type="KEGG" id="acry:AC20117_17755"/>
<dbReference type="CDD" id="cd01449">
    <property type="entry name" value="TST_Repeat_2"/>
    <property type="match status" value="1"/>
</dbReference>
<evidence type="ECO:0000256" key="1">
    <source>
        <dbReference type="ARBA" id="ARBA00022737"/>
    </source>
</evidence>
<feature type="domain" description="Rhodanese" evidence="4">
    <location>
        <begin position="31"/>
        <end position="138"/>
    </location>
</feature>
<dbReference type="RefSeq" id="WP_074702531.1">
    <property type="nucleotide sequence ID" value="NZ_CP018863.1"/>
</dbReference>
<sequence>MPVAAEQNEKFSAYAHPERLVSTDWLAANLDADSLVVVESDEDILLYETGHIPGAVKIDWHTDLNDALTRDYIDGKAFAALLGSKGITRETTVVIYGDKSNWWAAYALWVFTLFGHEDVRLLDGGRDKWIAEGRELTTETPRPAAVEYPVVERRDEAIRAFLPDVFEHFGKPLIDVRSAEEYSGERTTMPAYPEEGTLRGGHIPSAASVPWARAAAADGTFRDREELEAIYKGEAGLNDGDEVVAYCRIGERSSHTWFVLKHLLGFENVRNYDGSWTEWGNAVRVPIVKGAEPGEVPAARR</sequence>
<gene>
    <name evidence="5" type="ORF">SAMN04489742_4324</name>
</gene>
<proteinExistence type="predicted"/>
<dbReference type="PANTHER" id="PTHR43855">
    <property type="entry name" value="THIOSULFATE SULFURTRANSFERASE"/>
    <property type="match status" value="1"/>
</dbReference>